<dbReference type="RefSeq" id="WP_272937551.1">
    <property type="nucleotide sequence ID" value="NZ_MVHU01000126.1"/>
</dbReference>
<gene>
    <name evidence="3" type="ORF">BST28_23030</name>
</gene>
<comment type="caution">
    <text evidence="3">The sequence shown here is derived from an EMBL/GenBank/DDBJ whole genome shotgun (WGS) entry which is preliminary data.</text>
</comment>
<feature type="non-terminal residue" evidence="3">
    <location>
        <position position="1"/>
    </location>
</feature>
<dbReference type="Gene3D" id="3.40.47.10">
    <property type="match status" value="1"/>
</dbReference>
<dbReference type="Proteomes" id="UP000192713">
    <property type="component" value="Unassembled WGS sequence"/>
</dbReference>
<sequence>EALERAGIAPDSLRGTTTGVYAGVMQSDYAIGGLTNEEIEGYVLTGVSGSVVSGRVAYALGLEGPAVSVDTA</sequence>
<feature type="non-terminal residue" evidence="3">
    <location>
        <position position="72"/>
    </location>
</feature>
<organism evidence="3 4">
    <name type="scientific">Mycolicibacter kumamotonensis</name>
    <dbReference type="NCBI Taxonomy" id="354243"/>
    <lineage>
        <taxon>Bacteria</taxon>
        <taxon>Bacillati</taxon>
        <taxon>Actinomycetota</taxon>
        <taxon>Actinomycetes</taxon>
        <taxon>Mycobacteriales</taxon>
        <taxon>Mycobacteriaceae</taxon>
        <taxon>Mycolicibacter</taxon>
    </lineage>
</organism>
<dbReference type="InterPro" id="IPR016039">
    <property type="entry name" value="Thiolase-like"/>
</dbReference>
<accession>A0A1X0DCF1</accession>
<protein>
    <submittedName>
        <fullName evidence="3">Polyketide synthase</fullName>
    </submittedName>
</protein>
<feature type="domain" description="Beta-ketoacyl synthase-like N-terminal" evidence="2">
    <location>
        <begin position="1"/>
        <end position="72"/>
    </location>
</feature>
<dbReference type="GO" id="GO:0004312">
    <property type="term" value="F:fatty acid synthase activity"/>
    <property type="evidence" value="ECO:0007669"/>
    <property type="project" value="TreeGrafter"/>
</dbReference>
<reference evidence="3 4" key="1">
    <citation type="submission" date="2017-02" db="EMBL/GenBank/DDBJ databases">
        <title>The new phylogeny of genus Mycobacterium.</title>
        <authorList>
            <person name="Tortoli E."/>
            <person name="Trovato A."/>
            <person name="Cirillo D.M."/>
        </authorList>
    </citation>
    <scope>NUCLEOTIDE SEQUENCE [LARGE SCALE GENOMIC DNA]</scope>
    <source>
        <strain evidence="3 4">DSM 45093</strain>
    </source>
</reference>
<evidence type="ECO:0000313" key="3">
    <source>
        <dbReference type="EMBL" id="ORA70085.1"/>
    </source>
</evidence>
<dbReference type="EMBL" id="MVHU01000126">
    <property type="protein sequence ID" value="ORA70085.1"/>
    <property type="molecule type" value="Genomic_DNA"/>
</dbReference>
<keyword evidence="1" id="KW-0808">Transferase</keyword>
<dbReference type="PANTHER" id="PTHR43775">
    <property type="entry name" value="FATTY ACID SYNTHASE"/>
    <property type="match status" value="1"/>
</dbReference>
<evidence type="ECO:0000256" key="1">
    <source>
        <dbReference type="ARBA" id="ARBA00022679"/>
    </source>
</evidence>
<dbReference type="Pfam" id="PF00109">
    <property type="entry name" value="ketoacyl-synt"/>
    <property type="match status" value="1"/>
</dbReference>
<dbReference type="InterPro" id="IPR050091">
    <property type="entry name" value="PKS_NRPS_Biosynth_Enz"/>
</dbReference>
<proteinExistence type="predicted"/>
<evidence type="ECO:0000313" key="4">
    <source>
        <dbReference type="Proteomes" id="UP000192713"/>
    </source>
</evidence>
<dbReference type="AlphaFoldDB" id="A0A1X0DCF1"/>
<dbReference type="InterPro" id="IPR014030">
    <property type="entry name" value="Ketoacyl_synth_N"/>
</dbReference>
<name>A0A1X0DCF1_9MYCO</name>
<evidence type="ECO:0000259" key="2">
    <source>
        <dbReference type="Pfam" id="PF00109"/>
    </source>
</evidence>
<dbReference type="GO" id="GO:0006633">
    <property type="term" value="P:fatty acid biosynthetic process"/>
    <property type="evidence" value="ECO:0007669"/>
    <property type="project" value="TreeGrafter"/>
</dbReference>
<dbReference type="SUPFAM" id="SSF53901">
    <property type="entry name" value="Thiolase-like"/>
    <property type="match status" value="1"/>
</dbReference>
<dbReference type="PANTHER" id="PTHR43775:SF51">
    <property type="entry name" value="INACTIVE PHENOLPHTHIOCEROL SYNTHESIS POLYKETIDE SYNTHASE TYPE I PKS1-RELATED"/>
    <property type="match status" value="1"/>
</dbReference>